<feature type="compositionally biased region" description="Polar residues" evidence="1">
    <location>
        <begin position="290"/>
        <end position="301"/>
    </location>
</feature>
<feature type="compositionally biased region" description="Low complexity" evidence="1">
    <location>
        <begin position="418"/>
        <end position="429"/>
    </location>
</feature>
<dbReference type="EMBL" id="JAAOAN010000518">
    <property type="protein sequence ID" value="KAF5704307.1"/>
    <property type="molecule type" value="Genomic_DNA"/>
</dbReference>
<dbReference type="Proteomes" id="UP000544331">
    <property type="component" value="Unassembled WGS sequence"/>
</dbReference>
<dbReference type="AlphaFoldDB" id="A0A8H6D6F4"/>
<evidence type="ECO:0000313" key="3">
    <source>
        <dbReference type="Proteomes" id="UP000544331"/>
    </source>
</evidence>
<feature type="region of interest" description="Disordered" evidence="1">
    <location>
        <begin position="408"/>
        <end position="481"/>
    </location>
</feature>
<dbReference type="PANTHER" id="PTHR38166">
    <property type="entry name" value="C2H2-TYPE DOMAIN-CONTAINING PROTEIN-RELATED"/>
    <property type="match status" value="1"/>
</dbReference>
<dbReference type="PANTHER" id="PTHR38166:SF1">
    <property type="entry name" value="C2H2-TYPE DOMAIN-CONTAINING PROTEIN"/>
    <property type="match status" value="1"/>
</dbReference>
<feature type="region of interest" description="Disordered" evidence="1">
    <location>
        <begin position="275"/>
        <end position="314"/>
    </location>
</feature>
<protein>
    <recommendedName>
        <fullName evidence="4">C2H2-type domain-containing protein</fullName>
    </recommendedName>
</protein>
<feature type="compositionally biased region" description="Polar residues" evidence="1">
    <location>
        <begin position="430"/>
        <end position="441"/>
    </location>
</feature>
<name>A0A8H6D6F4_9HYPO</name>
<reference evidence="2 3" key="1">
    <citation type="submission" date="2020-05" db="EMBL/GenBank/DDBJ databases">
        <title>Identification and distribution of gene clusters putatively required for synthesis of sphingolipid metabolism inhibitors in phylogenetically diverse species of the filamentous fungus Fusarium.</title>
        <authorList>
            <person name="Kim H.-S."/>
            <person name="Busman M."/>
            <person name="Brown D.W."/>
            <person name="Divon H."/>
            <person name="Uhlig S."/>
            <person name="Proctor R.H."/>
        </authorList>
    </citation>
    <scope>NUCLEOTIDE SEQUENCE [LARGE SCALE GENOMIC DNA]</scope>
    <source>
        <strain evidence="2 3">NRRL 66235</strain>
    </source>
</reference>
<feature type="compositionally biased region" description="Basic residues" evidence="1">
    <location>
        <begin position="442"/>
        <end position="457"/>
    </location>
</feature>
<feature type="compositionally biased region" description="Polar residues" evidence="1">
    <location>
        <begin position="370"/>
        <end position="379"/>
    </location>
</feature>
<evidence type="ECO:0000313" key="2">
    <source>
        <dbReference type="EMBL" id="KAF5704307.1"/>
    </source>
</evidence>
<evidence type="ECO:0000256" key="1">
    <source>
        <dbReference type="SAM" id="MobiDB-lite"/>
    </source>
</evidence>
<feature type="region of interest" description="Disordered" evidence="1">
    <location>
        <begin position="356"/>
        <end position="390"/>
    </location>
</feature>
<dbReference type="OrthoDB" id="4161727at2759"/>
<sequence>MEHRPLPHHSPAIRRYLNEPACLYGRLWASNGSDRDQFYVDSHKSQLRTVQKDVSCREPSQANRFPFLCVFHFAGCDQKFENKRDWKDHVVSQHLKPERVFWECTEGDCAHSRDTLEQCKSLQTNCPSDEDEIWLHDAAGRHFTNKPDFRNHLLGHHQSIKPNTEGRDIIFLPDTKNQWLMDRQDSSMRMVRGLPQDLGCPMPQCASVRFTGPMTWDQRLNHAAEHFITSPQCLDVFGGEKDTELVRWASSGEVGIHKMPPNSCLRTHDCDKSVADSGYSSMPGMPRQPALSQQGDSSTVLPSKMRESTSDATFSNRSTEALWLGAGSVGIGFLAQDRECLEPILDQGSISSAFQSLQHQYESTEDEGTADTSQGSSIPNGMPPGNAATAAARSWFHGWLREWLAPLTRERPNGNGNSQSTDSASTSQTRNSGSGSSANTSKQKKTTNRPRPVPKRKRDNDDEGDNNEKSPKSRHAQNTSGTLRLACPYFKGNPRKYSQPHWKACAHPGFLTIHRMKEHLVRNHSPPKYQCQRCGSDLKTSEALRTHSKQTQACEPCPSTQDRDILNEDQLDRLRSKNRMGQNKSQSEKWTEVYKIVFPNDRVPSPYLEDTEQDKIIRDVNLCQDIGRYLEAKLELRMEKLLTTVEWPLPEWPLPEWIQQYIIQGTKGFVPQLLGSYLKEMGYVTSDESGEQLDNASATTGSNADDLSMALQQGSAMLGTSEMTSWDLDQFAQDLGLDLEPWYGGINPS</sequence>
<accession>A0A8H6D6F4</accession>
<keyword evidence="3" id="KW-1185">Reference proteome</keyword>
<proteinExistence type="predicted"/>
<comment type="caution">
    <text evidence="2">The sequence shown here is derived from an EMBL/GenBank/DDBJ whole genome shotgun (WGS) entry which is preliminary data.</text>
</comment>
<gene>
    <name evidence="2" type="ORF">FMUND_12586</name>
</gene>
<evidence type="ECO:0008006" key="4">
    <source>
        <dbReference type="Google" id="ProtNLM"/>
    </source>
</evidence>
<organism evidence="2 3">
    <name type="scientific">Fusarium mundagurra</name>
    <dbReference type="NCBI Taxonomy" id="1567541"/>
    <lineage>
        <taxon>Eukaryota</taxon>
        <taxon>Fungi</taxon>
        <taxon>Dikarya</taxon>
        <taxon>Ascomycota</taxon>
        <taxon>Pezizomycotina</taxon>
        <taxon>Sordariomycetes</taxon>
        <taxon>Hypocreomycetidae</taxon>
        <taxon>Hypocreales</taxon>
        <taxon>Nectriaceae</taxon>
        <taxon>Fusarium</taxon>
        <taxon>Fusarium fujikuroi species complex</taxon>
    </lineage>
</organism>